<dbReference type="RefSeq" id="WP_135994546.1">
    <property type="nucleotide sequence ID" value="NZ_CP071057.1"/>
</dbReference>
<dbReference type="InterPro" id="IPR036412">
    <property type="entry name" value="HAD-like_sf"/>
</dbReference>
<dbReference type="EMBL" id="SRXW01000001">
    <property type="protein sequence ID" value="TGY90049.1"/>
    <property type="molecule type" value="Genomic_DNA"/>
</dbReference>
<accession>A0A4V3RYD5</accession>
<dbReference type="NCBIfam" id="TIGR01509">
    <property type="entry name" value="HAD-SF-IA-v3"/>
    <property type="match status" value="1"/>
</dbReference>
<dbReference type="AlphaFoldDB" id="A0A4V3RYD5"/>
<dbReference type="Gene3D" id="1.10.150.450">
    <property type="match status" value="1"/>
</dbReference>
<keyword evidence="2" id="KW-1185">Reference proteome</keyword>
<evidence type="ECO:0000313" key="2">
    <source>
        <dbReference type="Proteomes" id="UP000308054"/>
    </source>
</evidence>
<name>A0A4V3RYD5_9PROT</name>
<organism evidence="1 2">
    <name type="scientific">Marinicauda algicola</name>
    <dbReference type="NCBI Taxonomy" id="2029849"/>
    <lineage>
        <taxon>Bacteria</taxon>
        <taxon>Pseudomonadati</taxon>
        <taxon>Pseudomonadota</taxon>
        <taxon>Alphaproteobacteria</taxon>
        <taxon>Maricaulales</taxon>
        <taxon>Maricaulaceae</taxon>
        <taxon>Marinicauda</taxon>
    </lineage>
</organism>
<sequence length="232" mass="26128">MSERLDRIDTWVFDLDNTLYPADTAVMSQVERKMTEYVMKLLDLDYETAKKTQKSYYADYGTTLNGLMKNHRVDMGDFLDFVHDVDHSVITPDPELARHIAALEGRRLVYTNGSRKHAEKVIDQLGLNGLFEDLFDIEASRFTPKPHREGFELFTGRFGLAPGSSVMFEDSVKNLETAAGMGFTTVLVHPAAGDGAAHPRAGHPDIHFAVECLRTFLGEVHTSRRSRRHAAE</sequence>
<dbReference type="SFLD" id="SFLDG01132">
    <property type="entry name" value="C1.5.3:_5'-Nucleotidase_Like"/>
    <property type="match status" value="1"/>
</dbReference>
<dbReference type="InterPro" id="IPR010237">
    <property type="entry name" value="Pyr-5-nucltdase"/>
</dbReference>
<protein>
    <submittedName>
        <fullName evidence="1">Pyrimidine 5'-nucleotidase</fullName>
    </submittedName>
</protein>
<dbReference type="SUPFAM" id="SSF56784">
    <property type="entry name" value="HAD-like"/>
    <property type="match status" value="1"/>
</dbReference>
<dbReference type="PANTHER" id="PTHR12725">
    <property type="entry name" value="HALOACID DEHALOGENASE-LIKE HYDROLASE"/>
    <property type="match status" value="1"/>
</dbReference>
<comment type="caution">
    <text evidence="1">The sequence shown here is derived from an EMBL/GenBank/DDBJ whole genome shotgun (WGS) entry which is preliminary data.</text>
</comment>
<dbReference type="Proteomes" id="UP000308054">
    <property type="component" value="Unassembled WGS sequence"/>
</dbReference>
<dbReference type="SFLD" id="SFLDG01129">
    <property type="entry name" value="C1.5:_HAD__Beta-PGM__Phosphata"/>
    <property type="match status" value="1"/>
</dbReference>
<dbReference type="Gene3D" id="3.40.50.1000">
    <property type="entry name" value="HAD superfamily/HAD-like"/>
    <property type="match status" value="1"/>
</dbReference>
<evidence type="ECO:0000313" key="1">
    <source>
        <dbReference type="EMBL" id="TGY90049.1"/>
    </source>
</evidence>
<dbReference type="PANTHER" id="PTHR12725:SF117">
    <property type="entry name" value="HALOACID DEHALOGENASE-LIKE HYDROLASE"/>
    <property type="match status" value="1"/>
</dbReference>
<dbReference type="Pfam" id="PF00702">
    <property type="entry name" value="Hydrolase"/>
    <property type="match status" value="1"/>
</dbReference>
<proteinExistence type="predicted"/>
<gene>
    <name evidence="1" type="ORF">E5163_02665</name>
</gene>
<dbReference type="SFLD" id="SFLDS00003">
    <property type="entry name" value="Haloacid_Dehalogenase"/>
    <property type="match status" value="1"/>
</dbReference>
<dbReference type="OrthoDB" id="9803141at2"/>
<reference evidence="1 2" key="1">
    <citation type="journal article" date="2017" name="Int. J. Syst. Evol. Microbiol.">
        <title>Marinicauda algicola sp. nov., isolated from a marine red alga Rhodosorus marinus.</title>
        <authorList>
            <person name="Jeong S.E."/>
            <person name="Jeon S.H."/>
            <person name="Chun B.H."/>
            <person name="Kim D.W."/>
            <person name="Jeon C.O."/>
        </authorList>
    </citation>
    <scope>NUCLEOTIDE SEQUENCE [LARGE SCALE GENOMIC DNA]</scope>
    <source>
        <strain evidence="1 2">JCM 31718</strain>
    </source>
</reference>
<dbReference type="InterPro" id="IPR006439">
    <property type="entry name" value="HAD-SF_hydro_IA"/>
</dbReference>
<dbReference type="NCBIfam" id="TIGR01993">
    <property type="entry name" value="Pyr-5-nucltdase"/>
    <property type="match status" value="1"/>
</dbReference>
<dbReference type="InterPro" id="IPR023214">
    <property type="entry name" value="HAD_sf"/>
</dbReference>